<dbReference type="CDD" id="cd07709">
    <property type="entry name" value="flavodiiron_proteins_MBL-fold"/>
    <property type="match status" value="1"/>
</dbReference>
<dbReference type="InterPro" id="IPR036188">
    <property type="entry name" value="FAD/NAD-bd_sf"/>
</dbReference>
<evidence type="ECO:0000259" key="5">
    <source>
        <dbReference type="PROSITE" id="PS50902"/>
    </source>
</evidence>
<evidence type="ECO:0000256" key="4">
    <source>
        <dbReference type="ARBA" id="ARBA00023004"/>
    </source>
</evidence>
<keyword evidence="3" id="KW-0249">Electron transport</keyword>
<protein>
    <submittedName>
        <fullName evidence="6">FAD-dependent pyridine nucleotide-disulfide oxidoreductase</fullName>
    </submittedName>
</protein>
<evidence type="ECO:0000313" key="7">
    <source>
        <dbReference type="Proteomes" id="UP000717585"/>
    </source>
</evidence>
<dbReference type="GO" id="GO:0010181">
    <property type="term" value="F:FMN binding"/>
    <property type="evidence" value="ECO:0007669"/>
    <property type="project" value="InterPro"/>
</dbReference>
<proteinExistence type="predicted"/>
<dbReference type="Gene3D" id="3.50.50.60">
    <property type="entry name" value="FAD/NAD(P)-binding domain"/>
    <property type="match status" value="2"/>
</dbReference>
<evidence type="ECO:0000313" key="6">
    <source>
        <dbReference type="EMBL" id="KAG9396196.1"/>
    </source>
</evidence>
<dbReference type="InterPro" id="IPR036866">
    <property type="entry name" value="RibonucZ/Hydroxyglut_hydro"/>
</dbReference>
<dbReference type="Proteomes" id="UP000717585">
    <property type="component" value="Unassembled WGS sequence"/>
</dbReference>
<reference evidence="6" key="1">
    <citation type="submission" date="2021-05" db="EMBL/GenBank/DDBJ databases">
        <title>A free-living protist that lacks canonical eukaryotic 1 DNA replication and segregation systems.</title>
        <authorList>
            <person name="Salas-Leiva D.E."/>
            <person name="Tromer E.C."/>
            <person name="Curtis B.A."/>
            <person name="Jerlstrom-Hultqvist J."/>
            <person name="Kolisko M."/>
            <person name="Yi Z."/>
            <person name="Salas-Leiva J.S."/>
            <person name="Gallot-Lavallee L."/>
            <person name="Kops G.J.P.L."/>
            <person name="Archibald J.M."/>
            <person name="Simpson A.G.B."/>
            <person name="Roger A.J."/>
        </authorList>
    </citation>
    <scope>NUCLEOTIDE SEQUENCE</scope>
    <source>
        <strain evidence="6">BICM</strain>
    </source>
</reference>
<dbReference type="PROSITE" id="PS50902">
    <property type="entry name" value="FLAVODOXIN_LIKE"/>
    <property type="match status" value="1"/>
</dbReference>
<dbReference type="PANTHER" id="PTHR32145:SF11">
    <property type="entry name" value="DIFLAVIN FLAVOPROTEIN A 2-RELATED"/>
    <property type="match status" value="1"/>
</dbReference>
<dbReference type="EMBL" id="JAHDYR010000007">
    <property type="protein sequence ID" value="KAG9396196.1"/>
    <property type="molecule type" value="Genomic_DNA"/>
</dbReference>
<dbReference type="SUPFAM" id="SSF52218">
    <property type="entry name" value="Flavoproteins"/>
    <property type="match status" value="1"/>
</dbReference>
<dbReference type="SUPFAM" id="SSF51905">
    <property type="entry name" value="FAD/NAD(P)-binding domain"/>
    <property type="match status" value="1"/>
</dbReference>
<dbReference type="InterPro" id="IPR045761">
    <property type="entry name" value="ODP_dom"/>
</dbReference>
<dbReference type="PRINTS" id="PR00411">
    <property type="entry name" value="PNDRDTASEI"/>
</dbReference>
<dbReference type="InterPro" id="IPR008254">
    <property type="entry name" value="Flavodoxin/NO_synth"/>
</dbReference>
<dbReference type="Pfam" id="PF21349">
    <property type="entry name" value="RUBY_RBDX"/>
    <property type="match status" value="1"/>
</dbReference>
<evidence type="ECO:0000256" key="1">
    <source>
        <dbReference type="ARBA" id="ARBA00001962"/>
    </source>
</evidence>
<dbReference type="OrthoDB" id="432169at2759"/>
<evidence type="ECO:0000256" key="3">
    <source>
        <dbReference type="ARBA" id="ARBA00022982"/>
    </source>
</evidence>
<dbReference type="Gene3D" id="2.20.28.10">
    <property type="match status" value="1"/>
</dbReference>
<dbReference type="Pfam" id="PF00258">
    <property type="entry name" value="Flavodoxin_1"/>
    <property type="match status" value="1"/>
</dbReference>
<evidence type="ECO:0000256" key="2">
    <source>
        <dbReference type="ARBA" id="ARBA00022448"/>
    </source>
</evidence>
<gene>
    <name evidence="6" type="ORF">J8273_2548</name>
</gene>
<comment type="cofactor">
    <cofactor evidence="1">
        <name>Fe cation</name>
        <dbReference type="ChEBI" id="CHEBI:24875"/>
    </cofactor>
</comment>
<organism evidence="6 7">
    <name type="scientific">Carpediemonas membranifera</name>
    <dbReference type="NCBI Taxonomy" id="201153"/>
    <lineage>
        <taxon>Eukaryota</taxon>
        <taxon>Metamonada</taxon>
        <taxon>Carpediemonas-like organisms</taxon>
        <taxon>Carpediemonas</taxon>
    </lineage>
</organism>
<keyword evidence="4" id="KW-0408">Iron</keyword>
<dbReference type="PRINTS" id="PR00368">
    <property type="entry name" value="FADPNR"/>
</dbReference>
<dbReference type="Pfam" id="PF07992">
    <property type="entry name" value="Pyr_redox_2"/>
    <property type="match status" value="1"/>
</dbReference>
<dbReference type="SMART" id="SM00849">
    <property type="entry name" value="Lactamase_B"/>
    <property type="match status" value="1"/>
</dbReference>
<dbReference type="InterPro" id="IPR051285">
    <property type="entry name" value="NADH_oxidoreductase_modular"/>
</dbReference>
<dbReference type="InterPro" id="IPR023753">
    <property type="entry name" value="FAD/NAD-binding_dom"/>
</dbReference>
<keyword evidence="2" id="KW-0813">Transport</keyword>
<dbReference type="Gene3D" id="3.40.50.360">
    <property type="match status" value="1"/>
</dbReference>
<dbReference type="InterPro" id="IPR029039">
    <property type="entry name" value="Flavoprotein-like_sf"/>
</dbReference>
<name>A0A8J6AW02_9EUKA</name>
<dbReference type="Gene3D" id="3.60.15.10">
    <property type="entry name" value="Ribonuclease Z/Hydroxyacylglutathione hydrolase-like"/>
    <property type="match status" value="1"/>
</dbReference>
<dbReference type="GO" id="GO:0016491">
    <property type="term" value="F:oxidoreductase activity"/>
    <property type="evidence" value="ECO:0007669"/>
    <property type="project" value="InterPro"/>
</dbReference>
<keyword evidence="7" id="KW-1185">Reference proteome</keyword>
<accession>A0A8J6AW02</accession>
<sequence>MSLEISPNLYYVGAYDADLRIFDIIMETGYGTSYNSYILKTSEGNVLFETAKERCYDEFMGKIKSVIGDEKFAFIVCNHTEPDHSGSLARILEEHSPDATVIGTTHAIDYLEQITNRSDFKRRPVEVDNKESHHIKVGEFDLQFHIAPFLHWPDSMFTYIPQLKTVFTCDFLGAHFCPNPETTLVNQDGEDYWDAFKYYYDCIFGPFPKYVAQGVAILKTMDLETVGTSHGPVLVGKENIAKRIEKYAAWGVVPEREHRVVVGYTSAYGYTGEMAAAIVEGLKAADPTLKVESYDLGNRTMTVDAFIGFMNASEGVIIGSPTINGEALPHAWQIVTALNTIAHKGMVAAVFGSYGWSGQATKNLHERLTQLTSMKKPLSPLAIRFRASEDDIAKCREYGSLFAKSVLGERVTDICATEDADDEADKFTFIPDGKLHRWKCVVCGEIVISDIPPEMCEACGAGADAFVLLPDEDDETTEYAGHVVVIGGGPAAFNAARTARDRAPGASVTLISAEKHLPYYRMNISHGINNVCMLKPDAILLKPAEWYYDNNITVRLGEEVTKIDREQHTIETAEDVIPYDKLVIATGGSPFIPYKTVHPCGNSISIRTIEDIEKISNRICHENEVRVVVIGGGVLGLECLPFLLTRDNVSITVVERSPHIMSVQVDSCMACRVEKYLMEQSKGRLSFKTNAVVTDFTITDNQIQALTFEDGSILDADLVIWAIGVRSNVSLASDAGIKTGRGVLVNDRMVSSDPNVLACGDCSEQMGGIFAPNWASAVEGGNIAGAVAVGLDKEYPKQPFPFMLNIYERTVMALGRSSGRGAEPYYLNQGDDVTTKIFHENGAVVGASKLGGELQCVELASAIGEGMSSKAAQKWLFK</sequence>
<dbReference type="AlphaFoldDB" id="A0A8J6AW02"/>
<dbReference type="InterPro" id="IPR001279">
    <property type="entry name" value="Metallo-B-lactamas"/>
</dbReference>
<dbReference type="SUPFAM" id="SSF57802">
    <property type="entry name" value="Rubredoxin-like"/>
    <property type="match status" value="1"/>
</dbReference>
<dbReference type="SUPFAM" id="SSF56281">
    <property type="entry name" value="Metallo-hydrolase/oxidoreductase"/>
    <property type="match status" value="1"/>
</dbReference>
<dbReference type="InterPro" id="IPR048574">
    <property type="entry name" value="RUBY_RBDX"/>
</dbReference>
<dbReference type="Pfam" id="PF19583">
    <property type="entry name" value="ODP"/>
    <property type="match status" value="1"/>
</dbReference>
<dbReference type="PANTHER" id="PTHR32145">
    <property type="entry name" value="DIFLAVIN FLAVOPROTEIN A 2-RELATED"/>
    <property type="match status" value="1"/>
</dbReference>
<feature type="domain" description="Flavodoxin-like" evidence="5">
    <location>
        <begin position="260"/>
        <end position="403"/>
    </location>
</feature>
<comment type="caution">
    <text evidence="6">The sequence shown here is derived from an EMBL/GenBank/DDBJ whole genome shotgun (WGS) entry which is preliminary data.</text>
</comment>